<accession>A0A9P3G6H2</accession>
<proteinExistence type="inferred from homology"/>
<dbReference type="AlphaFoldDB" id="A0A9P3G6H2"/>
<dbReference type="InterPro" id="IPR004328">
    <property type="entry name" value="BRO1_dom"/>
</dbReference>
<dbReference type="CDD" id="cd09241">
    <property type="entry name" value="BRO1_ScRim20-like"/>
    <property type="match status" value="1"/>
</dbReference>
<dbReference type="Gene3D" id="1.20.120.560">
    <property type="entry name" value="alix/aip1 in complex with the ypdl late domain"/>
    <property type="match status" value="1"/>
</dbReference>
<reference evidence="4 5" key="1">
    <citation type="submission" date="2021-08" db="EMBL/GenBank/DDBJ databases">
        <title>Draft Genome Sequence of Phanerochaete sordida strain YK-624.</title>
        <authorList>
            <person name="Mori T."/>
            <person name="Dohra H."/>
            <person name="Suzuki T."/>
            <person name="Kawagishi H."/>
            <person name="Hirai H."/>
        </authorList>
    </citation>
    <scope>NUCLEOTIDE SEQUENCE [LARGE SCALE GENOMIC DNA]</scope>
    <source>
        <strain evidence="4 5">YK-624</strain>
    </source>
</reference>
<dbReference type="GO" id="GO:0005768">
    <property type="term" value="C:endosome"/>
    <property type="evidence" value="ECO:0007669"/>
    <property type="project" value="TreeGrafter"/>
</dbReference>
<comment type="caution">
    <text evidence="4">The sequence shown here is derived from an EMBL/GenBank/DDBJ whole genome shotgun (WGS) entry which is preliminary data.</text>
</comment>
<dbReference type="InterPro" id="IPR025304">
    <property type="entry name" value="ALIX_V_dom"/>
</dbReference>
<feature type="region of interest" description="Disordered" evidence="2">
    <location>
        <begin position="734"/>
        <end position="839"/>
    </location>
</feature>
<evidence type="ECO:0000256" key="2">
    <source>
        <dbReference type="SAM" id="MobiDB-lite"/>
    </source>
</evidence>
<dbReference type="SMART" id="SM01041">
    <property type="entry name" value="BRO1"/>
    <property type="match status" value="1"/>
</dbReference>
<feature type="domain" description="BRO1" evidence="3">
    <location>
        <begin position="3"/>
        <end position="403"/>
    </location>
</feature>
<dbReference type="OrthoDB" id="64867at2759"/>
<evidence type="ECO:0000313" key="5">
    <source>
        <dbReference type="Proteomes" id="UP000703269"/>
    </source>
</evidence>
<name>A0A9P3G6H2_9APHY</name>
<dbReference type="PANTHER" id="PTHR23030:SF39">
    <property type="entry name" value="PROGRAMMED CELL DEATH 6-INTERACTING PROTEIN"/>
    <property type="match status" value="1"/>
</dbReference>
<protein>
    <submittedName>
        <fullName evidence="4">BRO1-domain-containing protein</fullName>
    </submittedName>
</protein>
<organism evidence="4 5">
    <name type="scientific">Phanerochaete sordida</name>
    <dbReference type="NCBI Taxonomy" id="48140"/>
    <lineage>
        <taxon>Eukaryota</taxon>
        <taxon>Fungi</taxon>
        <taxon>Dikarya</taxon>
        <taxon>Basidiomycota</taxon>
        <taxon>Agaricomycotina</taxon>
        <taxon>Agaricomycetes</taxon>
        <taxon>Polyporales</taxon>
        <taxon>Phanerochaetaceae</taxon>
        <taxon>Phanerochaete</taxon>
    </lineage>
</organism>
<dbReference type="Pfam" id="PF03097">
    <property type="entry name" value="BRO1"/>
    <property type="match status" value="1"/>
</dbReference>
<evidence type="ECO:0000313" key="4">
    <source>
        <dbReference type="EMBL" id="GJE88739.1"/>
    </source>
</evidence>
<dbReference type="Proteomes" id="UP000703269">
    <property type="component" value="Unassembled WGS sequence"/>
</dbReference>
<dbReference type="PROSITE" id="PS51180">
    <property type="entry name" value="BRO1"/>
    <property type="match status" value="1"/>
</dbReference>
<dbReference type="Pfam" id="PF13949">
    <property type="entry name" value="ALIX_LYPXL_bnd"/>
    <property type="match status" value="1"/>
</dbReference>
<feature type="compositionally biased region" description="Pro residues" evidence="2">
    <location>
        <begin position="783"/>
        <end position="802"/>
    </location>
</feature>
<evidence type="ECO:0000259" key="3">
    <source>
        <dbReference type="PROSITE" id="PS51180"/>
    </source>
</evidence>
<sequence>MPNLLEIPFKKTQDLPICQTVREYILASHSDVHPDAFKWDINQWETLRKQATARVVHVDRVKVLLSYHAQLVFILTKLPLDIGLDIPYTPAFAPDAPPITLRNLAYERAAVLFNLAALYSQLAHKEDRSTAEGLKRMVAFFQSAAGTLSHLSTTAAQKLQASVAEHDFVLEFSPPFLNALEVLMLAQAQEGVWQRAVIDNLKNNVVARLAVKVSSFYRSAGQAIQDAPPAVRQLFPASWLTHMEIKASHFEGVSQFRKSLDDNAAGRYGEEVGRLTVALAIVKRGHDLARRSNVNEAVKQDIKSLLDTVQATLKTSERDNDLIYHQVVPSEASLTPIPEVNMVQPIIPGTLADPKTAIPEDAVIFGELLGHGAKLAIEIYHDRRKHWLQDEITDRAQRLDDESTSVLQSLNLPAALEALERPAGLPPSLLRKAEEVRREDGPARIEASLEAVQKLADRNTALLDEAFDVLDQEAEEDELLQAEGAGLRAPSEAANAALIERAQRYRAILDGGVQSDAVVRDKWDQWERFVAQLTWSNEELAQAIPAASAPVARKGASTTQTHARQLRVLLESLDDVVRARAQAVARATRLAEAEDITPRVLKAAAAIERWVEVQPAMFEDVLDAELAKYEKFRGELEEGADKQARLLNSITERNALFLQSRREDPATKEREHALQSLDLAYHKYKEITRNLDEGLKFYNDIGEILGRLKQDCVEWANNRRDEMHLLLTSLRSMSLDEPTGSPSAPAPEPSVPERDTPSQDTPAESSVPHVRTPKLSPSSAGPAAPPRSPAAQAAPPPPPQGPRPRKIVDLPPPDSAEWEAAELPPPPPSAGKPAAKRAR</sequence>
<dbReference type="InterPro" id="IPR038499">
    <property type="entry name" value="BRO1_sf"/>
</dbReference>
<keyword evidence="5" id="KW-1185">Reference proteome</keyword>
<dbReference type="PANTHER" id="PTHR23030">
    <property type="entry name" value="PCD6 INTERACTING PROTEIN-RELATED"/>
    <property type="match status" value="1"/>
</dbReference>
<dbReference type="Gene3D" id="1.25.40.280">
    <property type="entry name" value="alix/aip1 like domains"/>
    <property type="match status" value="1"/>
</dbReference>
<dbReference type="EMBL" id="BPQB01000010">
    <property type="protein sequence ID" value="GJE88739.1"/>
    <property type="molecule type" value="Genomic_DNA"/>
</dbReference>
<gene>
    <name evidence="4" type="ORF">PsYK624_048220</name>
</gene>
<dbReference type="Gene3D" id="1.20.140.50">
    <property type="entry name" value="alix/aip1 like domains"/>
    <property type="match status" value="1"/>
</dbReference>
<comment type="similarity">
    <text evidence="1">Belongs to the palA/RIM20 family.</text>
</comment>
<evidence type="ECO:0000256" key="1">
    <source>
        <dbReference type="ARBA" id="ARBA00038154"/>
    </source>
</evidence>